<organism evidence="1 3">
    <name type="scientific">Tepidimonas ignava</name>
    <dbReference type="NCBI Taxonomy" id="114249"/>
    <lineage>
        <taxon>Bacteria</taxon>
        <taxon>Pseudomonadati</taxon>
        <taxon>Pseudomonadota</taxon>
        <taxon>Betaproteobacteria</taxon>
        <taxon>Burkholderiales</taxon>
        <taxon>Tepidimonas</taxon>
    </lineage>
</organism>
<comment type="caution">
    <text evidence="1">The sequence shown here is derived from an EMBL/GenBank/DDBJ whole genome shotgun (WGS) entry which is preliminary data.</text>
</comment>
<evidence type="ECO:0000313" key="4">
    <source>
        <dbReference type="Proteomes" id="UP000315577"/>
    </source>
</evidence>
<protein>
    <recommendedName>
        <fullName evidence="5">Flagellar protein FliT</fullName>
    </recommendedName>
</protein>
<accession>A0A4R3LAJ2</accession>
<sequence>MADAALPAHDDPLQPLIDAAEATVQAALRHAAGELDADGFARACADLAQAFAAAQPQLRQSAADAPPAQWEALRQRLQTLHELQARLQAQARAALASLLPNDTLQEYARLGRSARPGRRPPYA</sequence>
<dbReference type="AlphaFoldDB" id="A0A4R3LAJ2"/>
<reference evidence="2 4" key="2">
    <citation type="submission" date="2019-07" db="EMBL/GenBank/DDBJ databases">
        <title>Tepidimonas ignava SPS-1037 draft genome.</title>
        <authorList>
            <person name="Da Costa M.S."/>
            <person name="Froufe H.J.C."/>
            <person name="Egas C."/>
            <person name="Albuquerque L."/>
        </authorList>
    </citation>
    <scope>NUCLEOTIDE SEQUENCE [LARGE SCALE GENOMIC DNA]</scope>
    <source>
        <strain evidence="2 4">SPS-1037</strain>
    </source>
</reference>
<dbReference type="Proteomes" id="UP000315577">
    <property type="component" value="Unassembled WGS sequence"/>
</dbReference>
<evidence type="ECO:0000313" key="3">
    <source>
        <dbReference type="Proteomes" id="UP000295536"/>
    </source>
</evidence>
<dbReference type="RefSeq" id="WP_132963093.1">
    <property type="nucleotide sequence ID" value="NZ_JBKBMZ010000005.1"/>
</dbReference>
<reference evidence="1 3" key="1">
    <citation type="submission" date="2019-03" db="EMBL/GenBank/DDBJ databases">
        <title>Genomic Encyclopedia of Type Strains, Phase IV (KMG-IV): sequencing the most valuable type-strain genomes for metagenomic binning, comparative biology and taxonomic classification.</title>
        <authorList>
            <person name="Goeker M."/>
        </authorList>
    </citation>
    <scope>NUCLEOTIDE SEQUENCE [LARGE SCALE GENOMIC DNA]</scope>
    <source>
        <strain evidence="1 3">DSM 12034</strain>
    </source>
</reference>
<evidence type="ECO:0000313" key="2">
    <source>
        <dbReference type="EMBL" id="TSE23613.1"/>
    </source>
</evidence>
<keyword evidence="4" id="KW-1185">Reference proteome</keyword>
<evidence type="ECO:0008006" key="5">
    <source>
        <dbReference type="Google" id="ProtNLM"/>
    </source>
</evidence>
<evidence type="ECO:0000313" key="1">
    <source>
        <dbReference type="EMBL" id="TCS96268.1"/>
    </source>
</evidence>
<dbReference type="EMBL" id="SMAH01000012">
    <property type="protein sequence ID" value="TCS96268.1"/>
    <property type="molecule type" value="Genomic_DNA"/>
</dbReference>
<dbReference type="EMBL" id="VJNC01000002">
    <property type="protein sequence ID" value="TSE23613.1"/>
    <property type="molecule type" value="Genomic_DNA"/>
</dbReference>
<proteinExistence type="predicted"/>
<dbReference type="Proteomes" id="UP000295536">
    <property type="component" value="Unassembled WGS sequence"/>
</dbReference>
<name>A0A4R3LAJ2_9BURK</name>
<gene>
    <name evidence="1" type="ORF">EDC36_11257</name>
    <name evidence="2" type="ORF">Tigna_00307</name>
</gene>